<dbReference type="RefSeq" id="XP_013863584.1">
    <property type="nucleotide sequence ID" value="XM_014008130.1"/>
</dbReference>
<organism evidence="1 3">
    <name type="scientific">Austrofundulus limnaeus</name>
    <name type="common">Annual killifish</name>
    <dbReference type="NCBI Taxonomy" id="52670"/>
    <lineage>
        <taxon>Eukaryota</taxon>
        <taxon>Metazoa</taxon>
        <taxon>Chordata</taxon>
        <taxon>Craniata</taxon>
        <taxon>Vertebrata</taxon>
        <taxon>Euteleostomi</taxon>
        <taxon>Actinopterygii</taxon>
        <taxon>Neopterygii</taxon>
        <taxon>Teleostei</taxon>
        <taxon>Neoteleostei</taxon>
        <taxon>Acanthomorphata</taxon>
        <taxon>Ovalentaria</taxon>
        <taxon>Atherinomorphae</taxon>
        <taxon>Cyprinodontiformes</taxon>
        <taxon>Rivulidae</taxon>
        <taxon>Austrofundulus</taxon>
    </lineage>
</organism>
<protein>
    <submittedName>
        <fullName evidence="2 3">Granulocyte colony-stimulating factor-like</fullName>
    </submittedName>
</protein>
<dbReference type="GO" id="GO:0005125">
    <property type="term" value="F:cytokine activity"/>
    <property type="evidence" value="ECO:0007669"/>
    <property type="project" value="InterPro"/>
</dbReference>
<evidence type="ECO:0000313" key="3">
    <source>
        <dbReference type="RefSeq" id="XP_013863584.1"/>
    </source>
</evidence>
<dbReference type="OrthoDB" id="8841348at2759"/>
<dbReference type="PANTHER" id="PTHR10511:SF2">
    <property type="entry name" value="GRANULOCYTE COLONY-STIMULATING FACTOR"/>
    <property type="match status" value="1"/>
</dbReference>
<dbReference type="KEGG" id="alim:106517350"/>
<evidence type="ECO:0000313" key="2">
    <source>
        <dbReference type="RefSeq" id="XP_013863583.1"/>
    </source>
</evidence>
<reference evidence="2 3" key="1">
    <citation type="submission" date="2025-04" db="UniProtKB">
        <authorList>
            <consortium name="RefSeq"/>
        </authorList>
    </citation>
    <scope>IDENTIFICATION</scope>
    <source>
        <strain evidence="2 3">Quisiro</strain>
        <tissue evidence="2 3">Liver</tissue>
    </source>
</reference>
<accession>A0A2I4B769</accession>
<dbReference type="Proteomes" id="UP000192220">
    <property type="component" value="Unplaced"/>
</dbReference>
<keyword evidence="1" id="KW-1185">Reference proteome</keyword>
<dbReference type="InterPro" id="IPR040117">
    <property type="entry name" value="GCSF/MGF"/>
</dbReference>
<dbReference type="PANTHER" id="PTHR10511">
    <property type="entry name" value="GRANULOCYTE COLONY-STIMULATING FACTOR"/>
    <property type="match status" value="1"/>
</dbReference>
<dbReference type="Gene3D" id="1.20.1250.10">
    <property type="match status" value="1"/>
</dbReference>
<dbReference type="InterPro" id="IPR009079">
    <property type="entry name" value="4_helix_cytokine-like_core"/>
</dbReference>
<gene>
    <name evidence="2 3" type="primary">LOC106517350</name>
</gene>
<dbReference type="STRING" id="52670.A0A2I4B769"/>
<proteinExistence type="predicted"/>
<dbReference type="RefSeq" id="XP_013863583.1">
    <property type="nucleotide sequence ID" value="XM_014008129.1"/>
</dbReference>
<dbReference type="GO" id="GO:0045639">
    <property type="term" value="P:positive regulation of myeloid cell differentiation"/>
    <property type="evidence" value="ECO:0007669"/>
    <property type="project" value="InterPro"/>
</dbReference>
<sequence>MASTARGAPLPQLRSLVEDPHFQEILHRSRSLTQKVLLSIPDTHKSCIHTATLQLNSSENVKLETMASILGIPPAPGLRAISENFTLESSLRRMHEGLLLHRGLLSSVSPRLEVKTKVADLMDDIRDVAVQITKMLKMVQPEAAVQSTTAPLSIHLPGDYEVQVATHLTLVQLQSFGQDMVRVLRSLEQSDEEEEENDS</sequence>
<evidence type="ECO:0000313" key="1">
    <source>
        <dbReference type="Proteomes" id="UP000192220"/>
    </source>
</evidence>
<dbReference type="SUPFAM" id="SSF47266">
    <property type="entry name" value="4-helical cytokines"/>
    <property type="match status" value="1"/>
</dbReference>
<name>A0A2I4B769_AUSLI</name>
<dbReference type="AlphaFoldDB" id="A0A2I4B769"/>
<dbReference type="GeneID" id="106517350"/>